<accession>A0ACB8RNR3</accession>
<dbReference type="EMBL" id="MU275945">
    <property type="protein sequence ID" value="KAI0045680.1"/>
    <property type="molecule type" value="Genomic_DNA"/>
</dbReference>
<name>A0ACB8RNR3_9AGAM</name>
<sequence length="545" mass="61409">MPFPPGHPYHLNPEYYTDSLRYADFASWVHTRRKEFRESIAEDTQPPVMLDDERHNNLLHPRWSATPSSRYDRRQVASSNQLWNYLAAVDPISDDNTIRAFVDTPPGRSRPSASLRLPLTPQRLATLQAIWLGDEAGRVTSDNINADRIFEQLAHHPTPCLKRVYIQNLSPAMPINVRNLHTIPQRLAISAVHLEGCRLSHTSSFLQCNLHTLELIRCNNVWNTFSEFSDTLRRMPRLATLTLGHGTLPPSASASWPINIEPANLSHMQSITLSGELVQLYTALPCLTLNHKAKLRLNPVALPQSEANATHYYRLATVVEKYLRATWKRTGMHTVHLEGNTAGEFVIRAHFGLNESSPDDVGEDGSLYIKICTPNHKETYDINCVFGGTALLWGLVSSLESCRCLVISHMVFRELARQQLWWSITQSMPFIKCLILAGGEAASLVHVLQESHAQGSYPTYFPGLQYLSIQCGDFRRMYHGQMTLYDELGLVLHRRREVGAGPTHIDIQKSGISRGMVAALTQAMRRPGTLAPGKVYWDNITSIAR</sequence>
<comment type="caution">
    <text evidence="1">The sequence shown here is derived from an EMBL/GenBank/DDBJ whole genome shotgun (WGS) entry which is preliminary data.</text>
</comment>
<evidence type="ECO:0000313" key="1">
    <source>
        <dbReference type="EMBL" id="KAI0045680.1"/>
    </source>
</evidence>
<organism evidence="1 2">
    <name type="scientific">Auriscalpium vulgare</name>
    <dbReference type="NCBI Taxonomy" id="40419"/>
    <lineage>
        <taxon>Eukaryota</taxon>
        <taxon>Fungi</taxon>
        <taxon>Dikarya</taxon>
        <taxon>Basidiomycota</taxon>
        <taxon>Agaricomycotina</taxon>
        <taxon>Agaricomycetes</taxon>
        <taxon>Russulales</taxon>
        <taxon>Auriscalpiaceae</taxon>
        <taxon>Auriscalpium</taxon>
    </lineage>
</organism>
<evidence type="ECO:0000313" key="2">
    <source>
        <dbReference type="Proteomes" id="UP000814033"/>
    </source>
</evidence>
<keyword evidence="2" id="KW-1185">Reference proteome</keyword>
<gene>
    <name evidence="1" type="ORF">FA95DRAFT_1560960</name>
</gene>
<protein>
    <submittedName>
        <fullName evidence="1">Uncharacterized protein</fullName>
    </submittedName>
</protein>
<reference evidence="1" key="1">
    <citation type="submission" date="2021-02" db="EMBL/GenBank/DDBJ databases">
        <authorList>
            <consortium name="DOE Joint Genome Institute"/>
            <person name="Ahrendt S."/>
            <person name="Looney B.P."/>
            <person name="Miyauchi S."/>
            <person name="Morin E."/>
            <person name="Drula E."/>
            <person name="Courty P.E."/>
            <person name="Chicoki N."/>
            <person name="Fauchery L."/>
            <person name="Kohler A."/>
            <person name="Kuo A."/>
            <person name="Labutti K."/>
            <person name="Pangilinan J."/>
            <person name="Lipzen A."/>
            <person name="Riley R."/>
            <person name="Andreopoulos W."/>
            <person name="He G."/>
            <person name="Johnson J."/>
            <person name="Barry K.W."/>
            <person name="Grigoriev I.V."/>
            <person name="Nagy L."/>
            <person name="Hibbett D."/>
            <person name="Henrissat B."/>
            <person name="Matheny P.B."/>
            <person name="Labbe J."/>
            <person name="Martin F."/>
        </authorList>
    </citation>
    <scope>NUCLEOTIDE SEQUENCE</scope>
    <source>
        <strain evidence="1">FP105234-sp</strain>
    </source>
</reference>
<proteinExistence type="predicted"/>
<dbReference type="Proteomes" id="UP000814033">
    <property type="component" value="Unassembled WGS sequence"/>
</dbReference>
<reference evidence="1" key="2">
    <citation type="journal article" date="2022" name="New Phytol.">
        <title>Evolutionary transition to the ectomycorrhizal habit in the genomes of a hyperdiverse lineage of mushroom-forming fungi.</title>
        <authorList>
            <person name="Looney B."/>
            <person name="Miyauchi S."/>
            <person name="Morin E."/>
            <person name="Drula E."/>
            <person name="Courty P.E."/>
            <person name="Kohler A."/>
            <person name="Kuo A."/>
            <person name="LaButti K."/>
            <person name="Pangilinan J."/>
            <person name="Lipzen A."/>
            <person name="Riley R."/>
            <person name="Andreopoulos W."/>
            <person name="He G."/>
            <person name="Johnson J."/>
            <person name="Nolan M."/>
            <person name="Tritt A."/>
            <person name="Barry K.W."/>
            <person name="Grigoriev I.V."/>
            <person name="Nagy L.G."/>
            <person name="Hibbett D."/>
            <person name="Henrissat B."/>
            <person name="Matheny P.B."/>
            <person name="Labbe J."/>
            <person name="Martin F.M."/>
        </authorList>
    </citation>
    <scope>NUCLEOTIDE SEQUENCE</scope>
    <source>
        <strain evidence="1">FP105234-sp</strain>
    </source>
</reference>